<dbReference type="InterPro" id="IPR017937">
    <property type="entry name" value="Thioredoxin_CS"/>
</dbReference>
<dbReference type="PANTHER" id="PTHR46472:SF1">
    <property type="entry name" value="NUCLEOREDOXIN"/>
    <property type="match status" value="1"/>
</dbReference>
<sequence length="123" mass="13197">MGIFGSKAREAAASEEAPAGGLEELFGTELLTKEGPKKTSEVLGGKRAVLVYFSAHWCPPCRGFTPVLAQAYEAHSQGDVAVVFVSADQTQPQFESYFGSMPWCALPFSAGKIKSKLNTMYGE</sequence>
<feature type="domain" description="Thioredoxin" evidence="2">
    <location>
        <begin position="11"/>
        <end position="123"/>
    </location>
</feature>
<dbReference type="EMBL" id="CAUYUJ010017945">
    <property type="protein sequence ID" value="CAK0879327.1"/>
    <property type="molecule type" value="Genomic_DNA"/>
</dbReference>
<organism evidence="3 4">
    <name type="scientific">Prorocentrum cordatum</name>
    <dbReference type="NCBI Taxonomy" id="2364126"/>
    <lineage>
        <taxon>Eukaryota</taxon>
        <taxon>Sar</taxon>
        <taxon>Alveolata</taxon>
        <taxon>Dinophyceae</taxon>
        <taxon>Prorocentrales</taxon>
        <taxon>Prorocentraceae</taxon>
        <taxon>Prorocentrum</taxon>
    </lineage>
</organism>
<gene>
    <name evidence="3" type="ORF">PCOR1329_LOCUS62789</name>
</gene>
<comment type="caution">
    <text evidence="3">The sequence shown here is derived from an EMBL/GenBank/DDBJ whole genome shotgun (WGS) entry which is preliminary data.</text>
</comment>
<keyword evidence="4" id="KW-1185">Reference proteome</keyword>
<feature type="region of interest" description="Disordered" evidence="1">
    <location>
        <begin position="1"/>
        <end position="20"/>
    </location>
</feature>
<evidence type="ECO:0000256" key="1">
    <source>
        <dbReference type="SAM" id="MobiDB-lite"/>
    </source>
</evidence>
<dbReference type="SUPFAM" id="SSF52833">
    <property type="entry name" value="Thioredoxin-like"/>
    <property type="match status" value="1"/>
</dbReference>
<dbReference type="InterPro" id="IPR012336">
    <property type="entry name" value="Thioredoxin-like_fold"/>
</dbReference>
<dbReference type="Pfam" id="PF13905">
    <property type="entry name" value="Thioredoxin_8"/>
    <property type="match status" value="1"/>
</dbReference>
<dbReference type="Proteomes" id="UP001189429">
    <property type="component" value="Unassembled WGS sequence"/>
</dbReference>
<dbReference type="InterPro" id="IPR036249">
    <property type="entry name" value="Thioredoxin-like_sf"/>
</dbReference>
<dbReference type="PANTHER" id="PTHR46472">
    <property type="entry name" value="NUCLEOREDOXIN"/>
    <property type="match status" value="1"/>
</dbReference>
<evidence type="ECO:0000313" key="4">
    <source>
        <dbReference type="Proteomes" id="UP001189429"/>
    </source>
</evidence>
<protein>
    <recommendedName>
        <fullName evidence="2">Thioredoxin domain-containing protein</fullName>
    </recommendedName>
</protein>
<reference evidence="3" key="1">
    <citation type="submission" date="2023-10" db="EMBL/GenBank/DDBJ databases">
        <authorList>
            <person name="Chen Y."/>
            <person name="Shah S."/>
            <person name="Dougan E. K."/>
            <person name="Thang M."/>
            <person name="Chan C."/>
        </authorList>
    </citation>
    <scope>NUCLEOTIDE SEQUENCE [LARGE SCALE GENOMIC DNA]</scope>
</reference>
<evidence type="ECO:0000259" key="2">
    <source>
        <dbReference type="PROSITE" id="PS51352"/>
    </source>
</evidence>
<accession>A0ABN9W028</accession>
<proteinExistence type="predicted"/>
<evidence type="ECO:0000313" key="3">
    <source>
        <dbReference type="EMBL" id="CAK0879327.1"/>
    </source>
</evidence>
<dbReference type="PROSITE" id="PS51352">
    <property type="entry name" value="THIOREDOXIN_2"/>
    <property type="match status" value="1"/>
</dbReference>
<name>A0ABN9W028_9DINO</name>
<dbReference type="Gene3D" id="3.40.30.10">
    <property type="entry name" value="Glutaredoxin"/>
    <property type="match status" value="1"/>
</dbReference>
<dbReference type="InterPro" id="IPR013766">
    <property type="entry name" value="Thioredoxin_domain"/>
</dbReference>
<dbReference type="PROSITE" id="PS00194">
    <property type="entry name" value="THIOREDOXIN_1"/>
    <property type="match status" value="1"/>
</dbReference>